<accession>A0AAW7T8Q9</accession>
<dbReference type="EMBL" id="JAUJRV010000028">
    <property type="protein sequence ID" value="MDN7798239.1"/>
    <property type="molecule type" value="Genomic_DNA"/>
</dbReference>
<dbReference type="AlphaFoldDB" id="A0AAW7T8Q9"/>
<comment type="caution">
    <text evidence="1">The sequence shown here is derived from an EMBL/GenBank/DDBJ whole genome shotgun (WGS) entry which is preliminary data.</text>
</comment>
<proteinExistence type="predicted"/>
<evidence type="ECO:0000313" key="2">
    <source>
        <dbReference type="Proteomes" id="UP001171620"/>
    </source>
</evidence>
<evidence type="ECO:0000313" key="1">
    <source>
        <dbReference type="EMBL" id="MDN7798239.1"/>
    </source>
</evidence>
<organism evidence="1 2">
    <name type="scientific">Burkholderia vietnamiensis</name>
    <dbReference type="NCBI Taxonomy" id="60552"/>
    <lineage>
        <taxon>Bacteria</taxon>
        <taxon>Pseudomonadati</taxon>
        <taxon>Pseudomonadota</taxon>
        <taxon>Betaproteobacteria</taxon>
        <taxon>Burkholderiales</taxon>
        <taxon>Burkholderiaceae</taxon>
        <taxon>Burkholderia</taxon>
        <taxon>Burkholderia cepacia complex</taxon>
    </lineage>
</organism>
<sequence length="195" mass="20823">MLVFIAGETCASDAYEVVGTSLKVGDSKVCLLDKKPRYAIESFDGSAVILSETDYVDKRRLDKCRVGEAVHVLSIPSNVGVLADINILKGVYVSLDFVGTQPFTYLATVARIGTSKNIVSVRGAYVVGQKISELRSAAFSSSGDAGSAIISPDGRYVAPTGEMNCEKSAYPGVWDIRSNRRVVAANDACVRLFGK</sequence>
<name>A0AAW7T8Q9_BURVI</name>
<gene>
    <name evidence="1" type="ORF">QZM33_25175</name>
</gene>
<protein>
    <submittedName>
        <fullName evidence="1">Uncharacterized protein</fullName>
    </submittedName>
</protein>
<reference evidence="1" key="1">
    <citation type="submission" date="2023-07" db="EMBL/GenBank/DDBJ databases">
        <title>A collection of bacterial strains from the Burkholderia cepacia Research Laboratory and Repository.</title>
        <authorList>
            <person name="Lipuma J."/>
            <person name="Spilker T."/>
            <person name="Caverly L."/>
        </authorList>
    </citation>
    <scope>NUCLEOTIDE SEQUENCE</scope>
    <source>
        <strain evidence="1">AU44268</strain>
    </source>
</reference>
<dbReference type="Proteomes" id="UP001171620">
    <property type="component" value="Unassembled WGS sequence"/>
</dbReference>